<keyword evidence="2" id="KW-0488">Methylation</keyword>
<dbReference type="EMBL" id="JANIIK010000040">
    <property type="protein sequence ID" value="KAJ3607394.1"/>
    <property type="molecule type" value="Genomic_DNA"/>
</dbReference>
<dbReference type="AlphaFoldDB" id="A0A9Q0EID7"/>
<evidence type="ECO:0000313" key="13">
    <source>
        <dbReference type="Proteomes" id="UP001148018"/>
    </source>
</evidence>
<feature type="compositionally biased region" description="Polar residues" evidence="10">
    <location>
        <begin position="1158"/>
        <end position="1173"/>
    </location>
</feature>
<dbReference type="Pfam" id="PF00595">
    <property type="entry name" value="PDZ"/>
    <property type="match status" value="1"/>
</dbReference>
<dbReference type="Proteomes" id="UP001148018">
    <property type="component" value="Unassembled WGS sequence"/>
</dbReference>
<dbReference type="PANTHER" id="PTHR24217:SF10">
    <property type="entry name" value="SYNAPTOPODIN 2-LIKE PROTEIN"/>
    <property type="match status" value="1"/>
</dbReference>
<comment type="function">
    <text evidence="8">Actin-associated protein that may play a role in modulating actin-based shape.</text>
</comment>
<keyword evidence="5" id="KW-0009">Actin-binding</keyword>
<dbReference type="InterPro" id="IPR001478">
    <property type="entry name" value="PDZ"/>
</dbReference>
<feature type="region of interest" description="Disordered" evidence="10">
    <location>
        <begin position="377"/>
        <end position="407"/>
    </location>
</feature>
<dbReference type="PANTHER" id="PTHR24217">
    <property type="entry name" value="PUTATIVE-RELATED"/>
    <property type="match status" value="1"/>
</dbReference>
<feature type="region of interest" description="Disordered" evidence="10">
    <location>
        <begin position="923"/>
        <end position="946"/>
    </location>
</feature>
<feature type="compositionally biased region" description="Low complexity" evidence="10">
    <location>
        <begin position="649"/>
        <end position="667"/>
    </location>
</feature>
<feature type="region of interest" description="Disordered" evidence="10">
    <location>
        <begin position="323"/>
        <end position="357"/>
    </location>
</feature>
<evidence type="ECO:0000256" key="3">
    <source>
        <dbReference type="ARBA" id="ARBA00022490"/>
    </source>
</evidence>
<dbReference type="GO" id="GO:0005634">
    <property type="term" value="C:nucleus"/>
    <property type="evidence" value="ECO:0007669"/>
    <property type="project" value="TreeGrafter"/>
</dbReference>
<evidence type="ECO:0000256" key="7">
    <source>
        <dbReference type="ARBA" id="ARBA00038161"/>
    </source>
</evidence>
<evidence type="ECO:0000256" key="5">
    <source>
        <dbReference type="ARBA" id="ARBA00023203"/>
    </source>
</evidence>
<comment type="similarity">
    <text evidence="7">Belongs to the synaptopodin family.</text>
</comment>
<feature type="region of interest" description="Disordered" evidence="10">
    <location>
        <begin position="1124"/>
        <end position="1229"/>
    </location>
</feature>
<feature type="compositionally biased region" description="Low complexity" evidence="10">
    <location>
        <begin position="377"/>
        <end position="397"/>
    </location>
</feature>
<protein>
    <recommendedName>
        <fullName evidence="9">Synaptopodin 2-like protein</fullName>
    </recommendedName>
</protein>
<reference evidence="12" key="1">
    <citation type="submission" date="2022-07" db="EMBL/GenBank/DDBJ databases">
        <title>Chromosome-level genome of Muraenolepis orangiensis.</title>
        <authorList>
            <person name="Kim J."/>
        </authorList>
    </citation>
    <scope>NUCLEOTIDE SEQUENCE</scope>
    <source>
        <strain evidence="12">KU_S4_2022</strain>
        <tissue evidence="12">Muscle</tissue>
    </source>
</reference>
<dbReference type="Gene3D" id="2.30.42.10">
    <property type="match status" value="1"/>
</dbReference>
<evidence type="ECO:0000313" key="12">
    <source>
        <dbReference type="EMBL" id="KAJ3607394.1"/>
    </source>
</evidence>
<evidence type="ECO:0000256" key="2">
    <source>
        <dbReference type="ARBA" id="ARBA00022481"/>
    </source>
</evidence>
<feature type="region of interest" description="Disordered" evidence="10">
    <location>
        <begin position="112"/>
        <end position="159"/>
    </location>
</feature>
<feature type="region of interest" description="Disordered" evidence="10">
    <location>
        <begin position="480"/>
        <end position="515"/>
    </location>
</feature>
<dbReference type="GO" id="GO:0003779">
    <property type="term" value="F:actin binding"/>
    <property type="evidence" value="ECO:0007669"/>
    <property type="project" value="UniProtKB-KW"/>
</dbReference>
<feature type="domain" description="PDZ" evidence="11">
    <location>
        <begin position="5"/>
        <end position="87"/>
    </location>
</feature>
<proteinExistence type="inferred from homology"/>
<dbReference type="GO" id="GO:0030018">
    <property type="term" value="C:Z disc"/>
    <property type="evidence" value="ECO:0007669"/>
    <property type="project" value="TreeGrafter"/>
</dbReference>
<evidence type="ECO:0000256" key="1">
    <source>
        <dbReference type="ARBA" id="ARBA00004245"/>
    </source>
</evidence>
<keyword evidence="6" id="KW-0206">Cytoskeleton</keyword>
<feature type="compositionally biased region" description="Pro residues" evidence="10">
    <location>
        <begin position="1127"/>
        <end position="1138"/>
    </location>
</feature>
<dbReference type="GO" id="GO:0015629">
    <property type="term" value="C:actin cytoskeleton"/>
    <property type="evidence" value="ECO:0007669"/>
    <property type="project" value="TreeGrafter"/>
</dbReference>
<dbReference type="GO" id="GO:0032233">
    <property type="term" value="P:positive regulation of actin filament bundle assembly"/>
    <property type="evidence" value="ECO:0007669"/>
    <property type="project" value="TreeGrafter"/>
</dbReference>
<evidence type="ECO:0000256" key="6">
    <source>
        <dbReference type="ARBA" id="ARBA00023212"/>
    </source>
</evidence>
<keyword evidence="13" id="KW-1185">Reference proteome</keyword>
<evidence type="ECO:0000256" key="10">
    <source>
        <dbReference type="SAM" id="MobiDB-lite"/>
    </source>
</evidence>
<feature type="compositionally biased region" description="Pro residues" evidence="10">
    <location>
        <begin position="677"/>
        <end position="710"/>
    </location>
</feature>
<comment type="caution">
    <text evidence="12">The sequence shown here is derived from an EMBL/GenBank/DDBJ whole genome shotgun (WGS) entry which is preliminary data.</text>
</comment>
<feature type="region of interest" description="Disordered" evidence="10">
    <location>
        <begin position="593"/>
        <end position="710"/>
    </location>
</feature>
<dbReference type="PROSITE" id="PS50106">
    <property type="entry name" value="PDZ"/>
    <property type="match status" value="1"/>
</dbReference>
<evidence type="ECO:0000259" key="11">
    <source>
        <dbReference type="PROSITE" id="PS50106"/>
    </source>
</evidence>
<dbReference type="SUPFAM" id="SSF50156">
    <property type="entry name" value="PDZ domain-like"/>
    <property type="match status" value="1"/>
</dbReference>
<dbReference type="InterPro" id="IPR036034">
    <property type="entry name" value="PDZ_sf"/>
</dbReference>
<name>A0A9Q0EID7_9TELE</name>
<keyword evidence="4" id="KW-0597">Phosphoprotein</keyword>
<feature type="region of interest" description="Disordered" evidence="10">
    <location>
        <begin position="1028"/>
        <end position="1049"/>
    </location>
</feature>
<feature type="compositionally biased region" description="Low complexity" evidence="10">
    <location>
        <begin position="489"/>
        <end position="500"/>
    </location>
</feature>
<organism evidence="12 13">
    <name type="scientific">Muraenolepis orangiensis</name>
    <name type="common">Patagonian moray cod</name>
    <dbReference type="NCBI Taxonomy" id="630683"/>
    <lineage>
        <taxon>Eukaryota</taxon>
        <taxon>Metazoa</taxon>
        <taxon>Chordata</taxon>
        <taxon>Craniata</taxon>
        <taxon>Vertebrata</taxon>
        <taxon>Euteleostomi</taxon>
        <taxon>Actinopterygii</taxon>
        <taxon>Neopterygii</taxon>
        <taxon>Teleostei</taxon>
        <taxon>Neoteleostei</taxon>
        <taxon>Acanthomorphata</taxon>
        <taxon>Zeiogadaria</taxon>
        <taxon>Gadariae</taxon>
        <taxon>Gadiformes</taxon>
        <taxon>Muraenolepidoidei</taxon>
        <taxon>Muraenolepididae</taxon>
        <taxon>Muraenolepis</taxon>
    </lineage>
</organism>
<sequence>MVVEDVVVSLSGGAPWGFRLQGGAEHQRPLQVAKVRRRSKACRAGLKVDDELVAIADQTCAELSHAQAMGLIDMQRVTLSLRVKRASVSLSVASASPCSAGRGVLSPSESEAYYGETDSDADVQTPMHRRQRRTRYESAPDGGGFLHPQWEPTRPLDALPGVPRRELVYQPPEERTATLEPHTLHTLTPRMLTPTPDQGLAEGEGEVDSGFQEAGSCVPLVSPERAKEARMLGSSRLLVPMVGPQLVPISDELSTTYMEKAKQAKLKRGESVVEKQVKEARTKCRSIASLLTDAPNPNSKGVLMFKKRRQRAKKYTLTCFGKAEGEDTEGDTGGETEEEGGSSMLSGSEVEEEDFSTSYDATWDSGYLDLLDRRSSACPSAAPTAPTTPTTPATPSTNRNPGLDISAYQSPGFVNSVGQSPGLEYSGFNGVAYRGSRLENGGANQPIAAPDSAPMSPHAAALTNGASLQVSRASVVLTPHAQTPGSASQGGPQQPTTPGGSAYQQPDPAMNSEHGLAAGNLNRTARPFTPGPGTARSSAAPVAFRPLQPKAATAITATVTKPMTAVSAVMIQPQQRQLPGPESRRAVSTTSLYISPRNNGGNNSGPSATSPPLRPSPLSPPFSLAAHLTPLSSHSSGPAATFPPPSTPFSPSSAGPPLAQAAQGPPSYQSTAQPFCLPSPPHAQPFSLPPPPHAQPFSLPPPPHTQPFCLPSPPHAQPFPLSNGSSHLPPSSFISGAPLFPAPHPAAPAHPYSNMTGVPVTQMAPGASMATAGSPQPPPPLQADPLASREQRISVPAARTGILQDARRRANTKPMFCSVQNKEVSPNPALLSMLQNIDSPTGPIPGPVAPGGDAGHESGPEEDWLRLGAEACNFMQAQRGPRPPPVAPKPQVSQVSLVPHLEGKGGQLFARRQSRMDRYVVDRSPSVATTPYSSAQTREPSPTPSLPATWKYSSNIRAPPPISYNPLLSPFCPLKVQKSAKAQVAKAGPTTGSKPAAKKVGLKPLEIMSHQPYQLNSSLFTYAPGTPQMTSNHQHQQQQQSTMAGSQAPMKTARVCEVRRFSTPPPMATGPSLKVLTPRSVTSLGEPMRCYEPAFTPSAGAPAFNPAAPAPPSFYFPQPSQWAASPLAPPAPTAPLPQLPALSSAHQNGPRAAPMQVPTFSHLQGPGTEQQANRPFVSVPDLCAVGPANGHRPSSRSSQYGGGGGPRPRFSTSNLGLQPSIWRPGASMH</sequence>
<feature type="compositionally biased region" description="Acidic residues" evidence="10">
    <location>
        <begin position="326"/>
        <end position="340"/>
    </location>
</feature>
<feature type="compositionally biased region" description="Low complexity" evidence="10">
    <location>
        <begin position="595"/>
        <end position="611"/>
    </location>
</feature>
<comment type="subcellular location">
    <subcellularLocation>
        <location evidence="1">Cytoplasm</location>
        <location evidence="1">Cytoskeleton</location>
    </subcellularLocation>
</comment>
<dbReference type="FunFam" id="2.30.42.10:FF:000137">
    <property type="entry name" value="Synaptopodin 2-like a"/>
    <property type="match status" value="1"/>
</dbReference>
<feature type="region of interest" description="Disordered" evidence="10">
    <location>
        <begin position="837"/>
        <end position="861"/>
    </location>
</feature>
<dbReference type="SMART" id="SM00228">
    <property type="entry name" value="PDZ"/>
    <property type="match status" value="1"/>
</dbReference>
<evidence type="ECO:0000256" key="9">
    <source>
        <dbReference type="ARBA" id="ARBA00069693"/>
    </source>
</evidence>
<accession>A0A9Q0EID7</accession>
<evidence type="ECO:0000256" key="4">
    <source>
        <dbReference type="ARBA" id="ARBA00022553"/>
    </source>
</evidence>
<evidence type="ECO:0000256" key="8">
    <source>
        <dbReference type="ARBA" id="ARBA00057136"/>
    </source>
</evidence>
<keyword evidence="3" id="KW-0963">Cytoplasm</keyword>
<feature type="compositionally biased region" description="Polar residues" evidence="10">
    <location>
        <begin position="926"/>
        <end position="940"/>
    </location>
</feature>
<dbReference type="OrthoDB" id="8882674at2759"/>
<dbReference type="InterPro" id="IPR051976">
    <property type="entry name" value="Synaptopodin_domain"/>
</dbReference>
<gene>
    <name evidence="12" type="ORF">NHX12_024445</name>
</gene>